<sequence>MKKTTAAIVALGVALVATNVWWAYQLVDSGVALTHQNDSLRLSQRALSQALSVIEVGCGSDGKREDVIAAASAAADDAAEPFEKEGYLWVGDLGLKFSEDGRLMEAVPAWSPSP</sequence>
<evidence type="ECO:0000313" key="1">
    <source>
        <dbReference type="EMBL" id="AUX20830.1"/>
    </source>
</evidence>
<dbReference type="AlphaFoldDB" id="A0A4P2PVY6"/>
<dbReference type="EMBL" id="CP012670">
    <property type="protein sequence ID" value="AUX20830.1"/>
    <property type="molecule type" value="Genomic_DNA"/>
</dbReference>
<dbReference type="Proteomes" id="UP000295781">
    <property type="component" value="Chromosome"/>
</dbReference>
<evidence type="ECO:0000313" key="2">
    <source>
        <dbReference type="Proteomes" id="UP000295781"/>
    </source>
</evidence>
<gene>
    <name evidence="1" type="ORF">SOCEGT47_013040</name>
</gene>
<protein>
    <submittedName>
        <fullName evidence="1">Uncharacterized protein</fullName>
    </submittedName>
</protein>
<dbReference type="RefSeq" id="WP_129346237.1">
    <property type="nucleotide sequence ID" value="NZ_CP012670.1"/>
</dbReference>
<proteinExistence type="predicted"/>
<organism evidence="1 2">
    <name type="scientific">Sorangium cellulosum</name>
    <name type="common">Polyangium cellulosum</name>
    <dbReference type="NCBI Taxonomy" id="56"/>
    <lineage>
        <taxon>Bacteria</taxon>
        <taxon>Pseudomonadati</taxon>
        <taxon>Myxococcota</taxon>
        <taxon>Polyangia</taxon>
        <taxon>Polyangiales</taxon>
        <taxon>Polyangiaceae</taxon>
        <taxon>Sorangium</taxon>
    </lineage>
</organism>
<name>A0A4P2PVY6_SORCE</name>
<accession>A0A4P2PVY6</accession>
<dbReference type="OrthoDB" id="7064861at2"/>
<reference evidence="1 2" key="1">
    <citation type="submission" date="2015-09" db="EMBL/GenBank/DDBJ databases">
        <title>Sorangium comparison.</title>
        <authorList>
            <person name="Zaburannyi N."/>
            <person name="Bunk B."/>
            <person name="Overmann J."/>
            <person name="Mueller R."/>
        </authorList>
    </citation>
    <scope>NUCLEOTIDE SEQUENCE [LARGE SCALE GENOMIC DNA]</scope>
    <source>
        <strain evidence="1 2">So ceGT47</strain>
    </source>
</reference>